<feature type="coiled-coil region" evidence="1">
    <location>
        <begin position="5"/>
        <end position="32"/>
    </location>
</feature>
<evidence type="ECO:0000256" key="1">
    <source>
        <dbReference type="SAM" id="Coils"/>
    </source>
</evidence>
<proteinExistence type="predicted"/>
<evidence type="ECO:0000313" key="2">
    <source>
        <dbReference type="EMBL" id="CAL5142229.1"/>
    </source>
</evidence>
<reference evidence="2" key="1">
    <citation type="submission" date="2024-06" db="EMBL/GenBank/DDBJ databases">
        <authorList>
            <person name="Liu X."/>
            <person name="Lenzi L."/>
            <person name="Haldenby T S."/>
            <person name="Uol C."/>
        </authorList>
    </citation>
    <scope>NUCLEOTIDE SEQUENCE</scope>
</reference>
<protein>
    <submittedName>
        <fullName evidence="2">Uncharacterized protein</fullName>
    </submittedName>
</protein>
<name>A0AAV2TXW5_CALDB</name>
<comment type="caution">
    <text evidence="2">The sequence shown here is derived from an EMBL/GenBank/DDBJ whole genome shotgun (WGS) entry which is preliminary data.</text>
</comment>
<gene>
    <name evidence="2" type="ORF">CDAUBV1_LOCUS17483</name>
</gene>
<keyword evidence="1" id="KW-0175">Coiled coil</keyword>
<sequence length="131" mass="14723">MQKQLAEMSGRIERMESLIAKVSEQCEDIKQSLACVHGETKIVSASTSSWPTVPAYTMEQLIALDHRLVERSFYMGLVRPAHGLYHFSERPTTQDSGGQFASFSSQFTKQNNLSINTGGDSLHRKKQAIRF</sequence>
<organism evidence="2 3">
    <name type="scientific">Calicophoron daubneyi</name>
    <name type="common">Rumen fluke</name>
    <name type="synonym">Paramphistomum daubneyi</name>
    <dbReference type="NCBI Taxonomy" id="300641"/>
    <lineage>
        <taxon>Eukaryota</taxon>
        <taxon>Metazoa</taxon>
        <taxon>Spiralia</taxon>
        <taxon>Lophotrochozoa</taxon>
        <taxon>Platyhelminthes</taxon>
        <taxon>Trematoda</taxon>
        <taxon>Digenea</taxon>
        <taxon>Plagiorchiida</taxon>
        <taxon>Pronocephalata</taxon>
        <taxon>Paramphistomoidea</taxon>
        <taxon>Paramphistomidae</taxon>
        <taxon>Calicophoron</taxon>
    </lineage>
</organism>
<dbReference type="Proteomes" id="UP001497525">
    <property type="component" value="Unassembled WGS sequence"/>
</dbReference>
<dbReference type="AlphaFoldDB" id="A0AAV2TXW5"/>
<accession>A0AAV2TXW5</accession>
<dbReference type="EMBL" id="CAXLJL010000978">
    <property type="protein sequence ID" value="CAL5142229.1"/>
    <property type="molecule type" value="Genomic_DNA"/>
</dbReference>
<evidence type="ECO:0000313" key="3">
    <source>
        <dbReference type="Proteomes" id="UP001497525"/>
    </source>
</evidence>